<dbReference type="EMBL" id="JASXSX010000004">
    <property type="protein sequence ID" value="MDT3768000.1"/>
    <property type="molecule type" value="Genomic_DNA"/>
</dbReference>
<keyword evidence="5" id="KW-0812">Transmembrane</keyword>
<dbReference type="PANTHER" id="PTHR44943:SF8">
    <property type="entry name" value="TPR REPEAT-CONTAINING PROTEIN MJ0263"/>
    <property type="match status" value="1"/>
</dbReference>
<keyword evidence="5" id="KW-0472">Membrane</keyword>
<dbReference type="InterPro" id="IPR019734">
    <property type="entry name" value="TPR_rpt"/>
</dbReference>
<dbReference type="Gene3D" id="1.25.40.10">
    <property type="entry name" value="Tetratricopeptide repeat domain"/>
    <property type="match status" value="1"/>
</dbReference>
<dbReference type="PANTHER" id="PTHR44943">
    <property type="entry name" value="CELLULOSE SYNTHASE OPERON PROTEIN C"/>
    <property type="match status" value="1"/>
</dbReference>
<feature type="compositionally biased region" description="Polar residues" evidence="4">
    <location>
        <begin position="58"/>
        <end position="81"/>
    </location>
</feature>
<dbReference type="InterPro" id="IPR051685">
    <property type="entry name" value="Ycf3/AcsC/BcsC/TPR_MFPF"/>
</dbReference>
<accession>A0ABU3ICA8</accession>
<dbReference type="PROSITE" id="PS50293">
    <property type="entry name" value="TPR_REGION"/>
    <property type="match status" value="1"/>
</dbReference>
<keyword evidence="5" id="KW-1133">Transmembrane helix</keyword>
<protein>
    <submittedName>
        <fullName evidence="6">Tetratricopeptide repeat protein</fullName>
    </submittedName>
</protein>
<dbReference type="Proteomes" id="UP001247542">
    <property type="component" value="Unassembled WGS sequence"/>
</dbReference>
<feature type="region of interest" description="Disordered" evidence="4">
    <location>
        <begin position="55"/>
        <end position="127"/>
    </location>
</feature>
<dbReference type="SUPFAM" id="SSF48452">
    <property type="entry name" value="TPR-like"/>
    <property type="match status" value="1"/>
</dbReference>
<keyword evidence="7" id="KW-1185">Reference proteome</keyword>
<dbReference type="RefSeq" id="WP_313274275.1">
    <property type="nucleotide sequence ID" value="NZ_JASXSX010000004.1"/>
</dbReference>
<dbReference type="SMART" id="SM00028">
    <property type="entry name" value="TPR"/>
    <property type="match status" value="2"/>
</dbReference>
<keyword evidence="1" id="KW-0677">Repeat</keyword>
<evidence type="ECO:0000256" key="3">
    <source>
        <dbReference type="PROSITE-ProRule" id="PRU00339"/>
    </source>
</evidence>
<evidence type="ECO:0000256" key="2">
    <source>
        <dbReference type="ARBA" id="ARBA00022803"/>
    </source>
</evidence>
<feature type="repeat" description="TPR" evidence="3">
    <location>
        <begin position="246"/>
        <end position="279"/>
    </location>
</feature>
<evidence type="ECO:0000256" key="4">
    <source>
        <dbReference type="SAM" id="MobiDB-lite"/>
    </source>
</evidence>
<proteinExistence type="predicted"/>
<dbReference type="Pfam" id="PF14559">
    <property type="entry name" value="TPR_19"/>
    <property type="match status" value="1"/>
</dbReference>
<feature type="compositionally biased region" description="Basic and acidic residues" evidence="4">
    <location>
        <begin position="113"/>
        <end position="127"/>
    </location>
</feature>
<feature type="compositionally biased region" description="Basic and acidic residues" evidence="4">
    <location>
        <begin position="331"/>
        <end position="352"/>
    </location>
</feature>
<feature type="region of interest" description="Disordered" evidence="4">
    <location>
        <begin position="327"/>
        <end position="352"/>
    </location>
</feature>
<evidence type="ECO:0000256" key="5">
    <source>
        <dbReference type="SAM" id="Phobius"/>
    </source>
</evidence>
<feature type="region of interest" description="Disordered" evidence="4">
    <location>
        <begin position="1"/>
        <end position="28"/>
    </location>
</feature>
<evidence type="ECO:0000313" key="7">
    <source>
        <dbReference type="Proteomes" id="UP001247542"/>
    </source>
</evidence>
<comment type="caution">
    <text evidence="6">The sequence shown here is derived from an EMBL/GenBank/DDBJ whole genome shotgun (WGS) entry which is preliminary data.</text>
</comment>
<dbReference type="PROSITE" id="PS50005">
    <property type="entry name" value="TPR"/>
    <property type="match status" value="1"/>
</dbReference>
<evidence type="ECO:0000256" key="1">
    <source>
        <dbReference type="ARBA" id="ARBA00022737"/>
    </source>
</evidence>
<keyword evidence="2 3" id="KW-0802">TPR repeat</keyword>
<name>A0ABU3ICA8_9ACTO</name>
<evidence type="ECO:0000313" key="6">
    <source>
        <dbReference type="EMBL" id="MDT3768000.1"/>
    </source>
</evidence>
<gene>
    <name evidence="6" type="ORF">QS713_08015</name>
</gene>
<dbReference type="InterPro" id="IPR011990">
    <property type="entry name" value="TPR-like_helical_dom_sf"/>
</dbReference>
<feature type="transmembrane region" description="Helical" evidence="5">
    <location>
        <begin position="181"/>
        <end position="201"/>
    </location>
</feature>
<feature type="region of interest" description="Disordered" evidence="4">
    <location>
        <begin position="151"/>
        <end position="178"/>
    </location>
</feature>
<sequence length="352" mass="38310">MGTKHYAQRGAGEGNHNPGSGHPNYAHELVDFLNTAPEHLQPWVDAHLDAIKSGTDPALQTLQAATEPGQQTEPAQANATVTRPAEESEPAQATGASAGKDEDAAQTLPQPQDPKDHKADPNHKDGSHRQEAAYVVTGTNADQEAALAELGEDEEDAQPQISTPHSRPARRMPKRSPLSKGARLAVGTLLIVAVVGGVYWLGTTHGKQSFEAAHGNMTSQMEQDSAQLFENIQELERKKAADPDNVEILNQLGISYLDAKDVSSAQDNLERALQLDPKNTTVLYNLGFLYMSSTPQQLDRAREVWQKVVELDPKSDKAKTIQNHLPMLEKAQQEAQKKQEKEPSAPAETKDQ</sequence>
<reference evidence="6 7" key="1">
    <citation type="submission" date="2023-06" db="EMBL/GenBank/DDBJ databases">
        <title>Draft genome sequence of Gleimia hominis type strain CCUG 57540T.</title>
        <authorList>
            <person name="Salva-Serra F."/>
            <person name="Cardew S."/>
            <person name="Jensie Markopoulos S."/>
            <person name="Ohlen M."/>
            <person name="Inganas E."/>
            <person name="Svensson-Stadler L."/>
            <person name="Moore E.R.B."/>
        </authorList>
    </citation>
    <scope>NUCLEOTIDE SEQUENCE [LARGE SCALE GENOMIC DNA]</scope>
    <source>
        <strain evidence="6 7">CCUG 57540</strain>
    </source>
</reference>
<organism evidence="6 7">
    <name type="scientific">Gleimia hominis</name>
    <dbReference type="NCBI Taxonomy" id="595468"/>
    <lineage>
        <taxon>Bacteria</taxon>
        <taxon>Bacillati</taxon>
        <taxon>Actinomycetota</taxon>
        <taxon>Actinomycetes</taxon>
        <taxon>Actinomycetales</taxon>
        <taxon>Actinomycetaceae</taxon>
        <taxon>Gleimia</taxon>
    </lineage>
</organism>